<evidence type="ECO:0000313" key="9">
    <source>
        <dbReference type="EMBL" id="MDO1450776.1"/>
    </source>
</evidence>
<dbReference type="GO" id="GO:0005524">
    <property type="term" value="F:ATP binding"/>
    <property type="evidence" value="ECO:0007669"/>
    <property type="project" value="UniProtKB-KW"/>
</dbReference>
<dbReference type="InterPro" id="IPR013655">
    <property type="entry name" value="PAS_fold_3"/>
</dbReference>
<name>A0ABT8RGE6_9BACT</name>
<protein>
    <recommendedName>
        <fullName evidence="2">histidine kinase</fullName>
        <ecNumber evidence="2">2.7.13.3</ecNumber>
    </recommendedName>
</protein>
<dbReference type="Proteomes" id="UP001168528">
    <property type="component" value="Unassembled WGS sequence"/>
</dbReference>
<gene>
    <name evidence="9" type="ORF">Q0590_31170</name>
</gene>
<dbReference type="PRINTS" id="PR00344">
    <property type="entry name" value="BCTRLSENSOR"/>
</dbReference>
<evidence type="ECO:0000256" key="3">
    <source>
        <dbReference type="ARBA" id="ARBA00022553"/>
    </source>
</evidence>
<dbReference type="SUPFAM" id="SSF47384">
    <property type="entry name" value="Homodimeric domain of signal transducing histidine kinase"/>
    <property type="match status" value="1"/>
</dbReference>
<dbReference type="RefSeq" id="WP_302041577.1">
    <property type="nucleotide sequence ID" value="NZ_JAUKPO010000036.1"/>
</dbReference>
<dbReference type="SUPFAM" id="SSF55785">
    <property type="entry name" value="PYP-like sensor domain (PAS domain)"/>
    <property type="match status" value="2"/>
</dbReference>
<dbReference type="SMART" id="SM00388">
    <property type="entry name" value="HisKA"/>
    <property type="match status" value="1"/>
</dbReference>
<keyword evidence="3" id="KW-0597">Phosphoprotein</keyword>
<evidence type="ECO:0000256" key="2">
    <source>
        <dbReference type="ARBA" id="ARBA00012438"/>
    </source>
</evidence>
<keyword evidence="4" id="KW-0808">Transferase</keyword>
<dbReference type="SMART" id="SM00091">
    <property type="entry name" value="PAS"/>
    <property type="match status" value="2"/>
</dbReference>
<dbReference type="PROSITE" id="PS50109">
    <property type="entry name" value="HIS_KIN"/>
    <property type="match status" value="1"/>
</dbReference>
<keyword evidence="10" id="KW-1185">Reference proteome</keyword>
<dbReference type="CDD" id="cd00082">
    <property type="entry name" value="HisKA"/>
    <property type="match status" value="1"/>
</dbReference>
<dbReference type="PROSITE" id="PS50113">
    <property type="entry name" value="PAC"/>
    <property type="match status" value="1"/>
</dbReference>
<feature type="transmembrane region" description="Helical" evidence="6">
    <location>
        <begin position="12"/>
        <end position="33"/>
    </location>
</feature>
<dbReference type="Pfam" id="PF05227">
    <property type="entry name" value="CHASE3"/>
    <property type="match status" value="1"/>
</dbReference>
<dbReference type="InterPro" id="IPR007891">
    <property type="entry name" value="CHASE3"/>
</dbReference>
<feature type="domain" description="Histidine kinase" evidence="7">
    <location>
        <begin position="493"/>
        <end position="711"/>
    </location>
</feature>
<dbReference type="InterPro" id="IPR000700">
    <property type="entry name" value="PAS-assoc_C"/>
</dbReference>
<dbReference type="PANTHER" id="PTHR43304">
    <property type="entry name" value="PHYTOCHROME-LIKE PROTEIN CPH1"/>
    <property type="match status" value="1"/>
</dbReference>
<accession>A0ABT8RGE6</accession>
<dbReference type="Gene3D" id="2.10.70.100">
    <property type="match status" value="1"/>
</dbReference>
<organism evidence="9 10">
    <name type="scientific">Rhodocytophaga aerolata</name>
    <dbReference type="NCBI Taxonomy" id="455078"/>
    <lineage>
        <taxon>Bacteria</taxon>
        <taxon>Pseudomonadati</taxon>
        <taxon>Bacteroidota</taxon>
        <taxon>Cytophagia</taxon>
        <taxon>Cytophagales</taxon>
        <taxon>Rhodocytophagaceae</taxon>
        <taxon>Rhodocytophaga</taxon>
    </lineage>
</organism>
<dbReference type="SUPFAM" id="SSF55874">
    <property type="entry name" value="ATPase domain of HSP90 chaperone/DNA topoisomerase II/histidine kinase"/>
    <property type="match status" value="1"/>
</dbReference>
<dbReference type="InterPro" id="IPR005467">
    <property type="entry name" value="His_kinase_dom"/>
</dbReference>
<keyword evidence="9" id="KW-0547">Nucleotide-binding</keyword>
<dbReference type="Gene3D" id="1.10.287.130">
    <property type="match status" value="1"/>
</dbReference>
<comment type="catalytic activity">
    <reaction evidence="1">
        <text>ATP + protein L-histidine = ADP + protein N-phospho-L-histidine.</text>
        <dbReference type="EC" id="2.7.13.3"/>
    </reaction>
</comment>
<dbReference type="PANTHER" id="PTHR43304:SF1">
    <property type="entry name" value="PAC DOMAIN-CONTAINING PROTEIN"/>
    <property type="match status" value="1"/>
</dbReference>
<dbReference type="EC" id="2.7.13.3" evidence="2"/>
<dbReference type="CDD" id="cd00130">
    <property type="entry name" value="PAS"/>
    <property type="match status" value="2"/>
</dbReference>
<dbReference type="InterPro" id="IPR036097">
    <property type="entry name" value="HisK_dim/P_sf"/>
</dbReference>
<dbReference type="NCBIfam" id="TIGR00229">
    <property type="entry name" value="sensory_box"/>
    <property type="match status" value="1"/>
</dbReference>
<sequence>MDLLGSLEKKIVVGSIVALILLLIIGVVPLLSIQRLVASAEQLQDVEASLESLGTTLSHLKDIETGTRGFVITRRREFLEPYQSALAQLPHELSLLPGTLHAAKNRSYYLPTLHALITQKIALSESIIERNTKEASSQASQLQQIEQGKRLMDQIRVLISQMQIEERNLLSIREKQNASLITITYVVIIGCSLVAIFSVLFSIIFIRTDVVKRRKAEENLLKSEALLNEAQRIAKMGSWEYDVEKDQLSASDSLHKIFEVSDTKHALETSEQFYHYLHPNDRAGLQQASKQCIETGESFQTEYRLLLPGGNQKYILSYVRPLKEQEGNVRKVRGTCQDITELKYAQEALVQSEKLFSTIFKLIPFPTGITRLRDGKVIVANEKALQVFGYTALEVSNTTTIELKLWNNPQERELLVQQLKRQPILEFEKKYYTKEGKEWDAITYIEVIEWDNEPCLLIILQDITDRKRVEEAIKAYAGQLEELNASKDKFFSIIAHDLLSPLNGILGSADLLANQLNHLQEKDIQELSRAIYSSTTHLKKLLTNLLEWARMQKGELGFQIERVNLYKIACEEIASLQENARQKELTLDICIPQALLVQADEPMLRTVIRNLVANAIKFSNTGGYICIKGEGRQKQVQISVQDTGVGMSRQMQQKLFHLEGKQTSVGTAGEKGTGLGLMLCKEFIEKHGGKIWVESEPGKGSIFMFTLASHVEKE</sequence>
<dbReference type="EMBL" id="JAUKPO010000036">
    <property type="protein sequence ID" value="MDO1450776.1"/>
    <property type="molecule type" value="Genomic_DNA"/>
</dbReference>
<dbReference type="Pfam" id="PF08447">
    <property type="entry name" value="PAS_3"/>
    <property type="match status" value="1"/>
</dbReference>
<dbReference type="InterPro" id="IPR000014">
    <property type="entry name" value="PAS"/>
</dbReference>
<dbReference type="InterPro" id="IPR003594">
    <property type="entry name" value="HATPase_dom"/>
</dbReference>
<reference evidence="9" key="1">
    <citation type="submission" date="2023-07" db="EMBL/GenBank/DDBJ databases">
        <title>The genome sequence of Rhodocytophaga aerolata KACC 12507.</title>
        <authorList>
            <person name="Zhang X."/>
        </authorList>
    </citation>
    <scope>NUCLEOTIDE SEQUENCE</scope>
    <source>
        <strain evidence="9">KACC 12507</strain>
    </source>
</reference>
<dbReference type="InterPro" id="IPR003661">
    <property type="entry name" value="HisK_dim/P_dom"/>
</dbReference>
<proteinExistence type="predicted"/>
<dbReference type="CDD" id="cd19410">
    <property type="entry name" value="HK9-like_sensor"/>
    <property type="match status" value="1"/>
</dbReference>
<keyword evidence="9" id="KW-0067">ATP-binding</keyword>
<dbReference type="Pfam" id="PF13426">
    <property type="entry name" value="PAS_9"/>
    <property type="match status" value="1"/>
</dbReference>
<dbReference type="Gene3D" id="3.30.565.10">
    <property type="entry name" value="Histidine kinase-like ATPase, C-terminal domain"/>
    <property type="match status" value="1"/>
</dbReference>
<evidence type="ECO:0000256" key="4">
    <source>
        <dbReference type="ARBA" id="ARBA00022679"/>
    </source>
</evidence>
<feature type="domain" description="PAC" evidence="8">
    <location>
        <begin position="299"/>
        <end position="351"/>
    </location>
</feature>
<dbReference type="Pfam" id="PF02518">
    <property type="entry name" value="HATPase_c"/>
    <property type="match status" value="1"/>
</dbReference>
<evidence type="ECO:0000259" key="8">
    <source>
        <dbReference type="PROSITE" id="PS50113"/>
    </source>
</evidence>
<keyword evidence="6" id="KW-0812">Transmembrane</keyword>
<dbReference type="Pfam" id="PF00512">
    <property type="entry name" value="HisKA"/>
    <property type="match status" value="1"/>
</dbReference>
<evidence type="ECO:0000313" key="10">
    <source>
        <dbReference type="Proteomes" id="UP001168528"/>
    </source>
</evidence>
<dbReference type="InterPro" id="IPR001610">
    <property type="entry name" value="PAC"/>
</dbReference>
<comment type="caution">
    <text evidence="9">The sequence shown here is derived from an EMBL/GenBank/DDBJ whole genome shotgun (WGS) entry which is preliminary data.</text>
</comment>
<evidence type="ECO:0000259" key="7">
    <source>
        <dbReference type="PROSITE" id="PS50109"/>
    </source>
</evidence>
<dbReference type="SMART" id="SM00086">
    <property type="entry name" value="PAC"/>
    <property type="match status" value="2"/>
</dbReference>
<evidence type="ECO:0000256" key="1">
    <source>
        <dbReference type="ARBA" id="ARBA00000085"/>
    </source>
</evidence>
<dbReference type="SMART" id="SM00387">
    <property type="entry name" value="HATPase_c"/>
    <property type="match status" value="1"/>
</dbReference>
<evidence type="ECO:0000256" key="5">
    <source>
        <dbReference type="ARBA" id="ARBA00022777"/>
    </source>
</evidence>
<keyword evidence="5" id="KW-0418">Kinase</keyword>
<dbReference type="InterPro" id="IPR052162">
    <property type="entry name" value="Sensor_kinase/Photoreceptor"/>
</dbReference>
<dbReference type="InterPro" id="IPR036890">
    <property type="entry name" value="HATPase_C_sf"/>
</dbReference>
<dbReference type="InterPro" id="IPR035965">
    <property type="entry name" value="PAS-like_dom_sf"/>
</dbReference>
<dbReference type="InterPro" id="IPR004358">
    <property type="entry name" value="Sig_transdc_His_kin-like_C"/>
</dbReference>
<keyword evidence="6" id="KW-0472">Membrane</keyword>
<keyword evidence="6" id="KW-1133">Transmembrane helix</keyword>
<dbReference type="Gene3D" id="3.30.450.20">
    <property type="entry name" value="PAS domain"/>
    <property type="match status" value="2"/>
</dbReference>
<evidence type="ECO:0000256" key="6">
    <source>
        <dbReference type="SAM" id="Phobius"/>
    </source>
</evidence>
<feature type="transmembrane region" description="Helical" evidence="6">
    <location>
        <begin position="180"/>
        <end position="206"/>
    </location>
</feature>